<evidence type="ECO:0000256" key="4">
    <source>
        <dbReference type="SAM" id="SignalP"/>
    </source>
</evidence>
<dbReference type="OrthoDB" id="6365952at2759"/>
<dbReference type="STRING" id="6265.A0A0B2VGT4"/>
<protein>
    <recommendedName>
        <fullName evidence="7">Crustacean hyperglycemic hormone</fullName>
    </recommendedName>
</protein>
<dbReference type="Proteomes" id="UP000031036">
    <property type="component" value="Unassembled WGS sequence"/>
</dbReference>
<dbReference type="Gene3D" id="1.10.2010.10">
    <property type="entry name" value="Crustacean CHH/MIH/GIH neurohormone"/>
    <property type="match status" value="1"/>
</dbReference>
<dbReference type="GO" id="GO:0007623">
    <property type="term" value="P:circadian rhythm"/>
    <property type="evidence" value="ECO:0007669"/>
    <property type="project" value="TreeGrafter"/>
</dbReference>
<evidence type="ECO:0000256" key="1">
    <source>
        <dbReference type="ARBA" id="ARBA00005447"/>
    </source>
</evidence>
<comment type="similarity">
    <text evidence="1">Belongs to the arthropod CHH/MIH/GIH/VIH hormone family.</text>
</comment>
<accession>A0A0B2VGT4</accession>
<reference evidence="5 6" key="1">
    <citation type="submission" date="2014-11" db="EMBL/GenBank/DDBJ databases">
        <title>Genetic blueprint of the zoonotic pathogen Toxocara canis.</title>
        <authorList>
            <person name="Zhu X.-Q."/>
            <person name="Korhonen P.K."/>
            <person name="Cai H."/>
            <person name="Young N.D."/>
            <person name="Nejsum P."/>
            <person name="von Samson-Himmelstjerna G."/>
            <person name="Boag P.R."/>
            <person name="Tan P."/>
            <person name="Li Q."/>
            <person name="Min J."/>
            <person name="Yang Y."/>
            <person name="Wang X."/>
            <person name="Fang X."/>
            <person name="Hall R.S."/>
            <person name="Hofmann A."/>
            <person name="Sternberg P.W."/>
            <person name="Jex A.R."/>
            <person name="Gasser R.B."/>
        </authorList>
    </citation>
    <scope>NUCLEOTIDE SEQUENCE [LARGE SCALE GENOMIC DNA]</scope>
    <source>
        <strain evidence="5">PN_DK_2014</strain>
    </source>
</reference>
<comment type="caution">
    <text evidence="5">The sequence shown here is derived from an EMBL/GenBank/DDBJ whole genome shotgun (WGS) entry which is preliminary data.</text>
</comment>
<name>A0A0B2VGT4_TOXCA</name>
<evidence type="ECO:0008006" key="7">
    <source>
        <dbReference type="Google" id="ProtNLM"/>
    </source>
</evidence>
<gene>
    <name evidence="5" type="primary">ZC168.2</name>
    <name evidence="5" type="ORF">Tcan_16576</name>
</gene>
<dbReference type="GO" id="GO:0005576">
    <property type="term" value="C:extracellular region"/>
    <property type="evidence" value="ECO:0007669"/>
    <property type="project" value="InterPro"/>
</dbReference>
<feature type="disulfide bond" evidence="3">
    <location>
        <begin position="53"/>
        <end position="71"/>
    </location>
</feature>
<dbReference type="SUPFAM" id="SSF81778">
    <property type="entry name" value="Crustacean CHH/MIH/GIH neurohormone"/>
    <property type="match status" value="1"/>
</dbReference>
<dbReference type="InterPro" id="IPR031098">
    <property type="entry name" value="Crust_neurohorm"/>
</dbReference>
<evidence type="ECO:0000256" key="3">
    <source>
        <dbReference type="PIRSR" id="PIRSR631098-51"/>
    </source>
</evidence>
<proteinExistence type="inferred from homology"/>
<dbReference type="EMBL" id="JPKZ01001694">
    <property type="protein sequence ID" value="KHN80687.1"/>
    <property type="molecule type" value="Genomic_DNA"/>
</dbReference>
<dbReference type="PANTHER" id="PTHR35981:SF2">
    <property type="entry name" value="ION TRANSPORT PEPTIDE, ISOFORM C"/>
    <property type="match status" value="1"/>
</dbReference>
<evidence type="ECO:0000313" key="5">
    <source>
        <dbReference type="EMBL" id="KHN80687.1"/>
    </source>
</evidence>
<dbReference type="InterPro" id="IPR018251">
    <property type="entry name" value="Crust_neurhormone_CS"/>
</dbReference>
<evidence type="ECO:0000256" key="2">
    <source>
        <dbReference type="ARBA" id="ARBA00023157"/>
    </source>
</evidence>
<feature type="disulfide bond" evidence="3">
    <location>
        <begin position="37"/>
        <end position="75"/>
    </location>
</feature>
<keyword evidence="6" id="KW-1185">Reference proteome</keyword>
<sequence>MHKLAATIVIVMTFNASLAPARFLLEPAWRITAPQKCPIFDDEPLHAIMDRVCEICHEMYSHQVPNMRADCRANCFRTKQFRSCLEHFRPGRPHNAHHGSPH</sequence>
<dbReference type="PROSITE" id="PS01250">
    <property type="entry name" value="CHH_MIH_GIH"/>
    <property type="match status" value="1"/>
</dbReference>
<dbReference type="AlphaFoldDB" id="A0A0B2VGT4"/>
<dbReference type="GO" id="GO:0005184">
    <property type="term" value="F:neuropeptide hormone activity"/>
    <property type="evidence" value="ECO:0007669"/>
    <property type="project" value="InterPro"/>
</dbReference>
<keyword evidence="4" id="KW-0732">Signal</keyword>
<dbReference type="PANTHER" id="PTHR35981">
    <property type="entry name" value="ION TRANSPORT PEPTIDE, ISOFORM C"/>
    <property type="match status" value="1"/>
</dbReference>
<feature type="chain" id="PRO_5002077248" description="Crustacean hyperglycemic hormone" evidence="4">
    <location>
        <begin position="22"/>
        <end position="102"/>
    </location>
</feature>
<keyword evidence="2 3" id="KW-1015">Disulfide bond</keyword>
<feature type="signal peptide" evidence="4">
    <location>
        <begin position="1"/>
        <end position="21"/>
    </location>
</feature>
<organism evidence="5 6">
    <name type="scientific">Toxocara canis</name>
    <name type="common">Canine roundworm</name>
    <dbReference type="NCBI Taxonomy" id="6265"/>
    <lineage>
        <taxon>Eukaryota</taxon>
        <taxon>Metazoa</taxon>
        <taxon>Ecdysozoa</taxon>
        <taxon>Nematoda</taxon>
        <taxon>Chromadorea</taxon>
        <taxon>Rhabditida</taxon>
        <taxon>Spirurina</taxon>
        <taxon>Ascaridomorpha</taxon>
        <taxon>Ascaridoidea</taxon>
        <taxon>Toxocaridae</taxon>
        <taxon>Toxocara</taxon>
    </lineage>
</organism>
<dbReference type="InterPro" id="IPR035957">
    <property type="entry name" value="Crust_neurohorm_sf"/>
</dbReference>
<evidence type="ECO:0000313" key="6">
    <source>
        <dbReference type="Proteomes" id="UP000031036"/>
    </source>
</evidence>
<feature type="disulfide bond" evidence="3">
    <location>
        <begin position="56"/>
        <end position="84"/>
    </location>
</feature>
<dbReference type="Pfam" id="PF01147">
    <property type="entry name" value="Crust_neurohorm"/>
    <property type="match status" value="1"/>
</dbReference>